<reference evidence="1 2" key="1">
    <citation type="journal article" date="2018" name="BMC Genomics">
        <title>Comparative genome analyses reveal sequence features reflecting distinct modes of host-adaptation between dicot and monocot powdery mildew.</title>
        <authorList>
            <person name="Wu Y."/>
            <person name="Ma X."/>
            <person name="Pan Z."/>
            <person name="Kale S.D."/>
            <person name="Song Y."/>
            <person name="King H."/>
            <person name="Zhang Q."/>
            <person name="Presley C."/>
            <person name="Deng X."/>
            <person name="Wei C.I."/>
            <person name="Xiao S."/>
        </authorList>
    </citation>
    <scope>NUCLEOTIDE SEQUENCE [LARGE SCALE GENOMIC DNA]</scope>
    <source>
        <strain evidence="1">UCSC1</strain>
    </source>
</reference>
<dbReference type="OrthoDB" id="3599679at2759"/>
<dbReference type="AlphaFoldDB" id="A0A420I6K1"/>
<dbReference type="EMBL" id="MCBR01012362">
    <property type="protein sequence ID" value="RKF65282.1"/>
    <property type="molecule type" value="Genomic_DNA"/>
</dbReference>
<gene>
    <name evidence="1" type="ORF">GcC1_123001</name>
</gene>
<protein>
    <submittedName>
        <fullName evidence="1">Uncharacterized protein</fullName>
    </submittedName>
</protein>
<sequence>MIAGKTEYTINAWGSTRVRFLTKEGDAFIVLRRTALVTRFINNLVSLPLVIEGGVHWSSRSPVRLEKEDRSEFCKLFRGGKNIIFEEEIVSVAKLAKNKEEGRILGDSSPEVINHVINAARDGKIEVLDDIAPRTKDFQTCALAKPHEIVSRCSGKSIQLRSPSKG</sequence>
<accession>A0A420I6K1</accession>
<proteinExistence type="predicted"/>
<evidence type="ECO:0000313" key="2">
    <source>
        <dbReference type="Proteomes" id="UP000285405"/>
    </source>
</evidence>
<evidence type="ECO:0000313" key="1">
    <source>
        <dbReference type="EMBL" id="RKF65282.1"/>
    </source>
</evidence>
<organism evidence="1 2">
    <name type="scientific">Golovinomyces cichoracearum</name>
    <dbReference type="NCBI Taxonomy" id="62708"/>
    <lineage>
        <taxon>Eukaryota</taxon>
        <taxon>Fungi</taxon>
        <taxon>Dikarya</taxon>
        <taxon>Ascomycota</taxon>
        <taxon>Pezizomycotina</taxon>
        <taxon>Leotiomycetes</taxon>
        <taxon>Erysiphales</taxon>
        <taxon>Erysiphaceae</taxon>
        <taxon>Golovinomyces</taxon>
    </lineage>
</organism>
<dbReference type="Proteomes" id="UP000285405">
    <property type="component" value="Unassembled WGS sequence"/>
</dbReference>
<name>A0A420I6K1_9PEZI</name>
<comment type="caution">
    <text evidence="1">The sequence shown here is derived from an EMBL/GenBank/DDBJ whole genome shotgun (WGS) entry which is preliminary data.</text>
</comment>